<gene>
    <name evidence="1" type="ORF">E5336_06105</name>
</gene>
<protein>
    <submittedName>
        <fullName evidence="1">Uncharacterized protein</fullName>
    </submittedName>
</protein>
<keyword evidence="2" id="KW-1185">Reference proteome</keyword>
<name>A0AC61R797_9FIRM</name>
<accession>A0AC61R797</accession>
<sequence>MSTLDLQPRAESKIPNRWSKRDLRNLETIENTWNEQFSILQDSFQTLLKTASEKEYVLRSQISFLFSLFDFILHEIVKLGLVNMFAGRWEKTPKYYKDLVISIEEIEEGMEIQFSEEWFLAVLDRKYNTSSLCHFEKMCQQFGLIGISKKEVADEAFYKRGSQVKTEEQFRNTIIQLNDLRNPIVHQASLHVYSLKAIPIQEKEVEDLMVNLNKIVCALIVIIRRKMEE</sequence>
<evidence type="ECO:0000313" key="1">
    <source>
        <dbReference type="EMBL" id="TGY66058.1"/>
    </source>
</evidence>
<comment type="caution">
    <text evidence="1">The sequence shown here is derived from an EMBL/GenBank/DDBJ whole genome shotgun (WGS) entry which is preliminary data.</text>
</comment>
<dbReference type="Proteomes" id="UP000308836">
    <property type="component" value="Unassembled WGS sequence"/>
</dbReference>
<dbReference type="EMBL" id="SRYG01000010">
    <property type="protein sequence ID" value="TGY66058.1"/>
    <property type="molecule type" value="Genomic_DNA"/>
</dbReference>
<reference evidence="1" key="1">
    <citation type="submission" date="2019-04" db="EMBL/GenBank/DDBJ databases">
        <title>Microbes associate with the intestines of laboratory mice.</title>
        <authorList>
            <person name="Navarre W."/>
            <person name="Wong E."/>
            <person name="Huang K."/>
            <person name="Tropini C."/>
            <person name="Ng K."/>
            <person name="Yu B."/>
        </authorList>
    </citation>
    <scope>NUCLEOTIDE SEQUENCE</scope>
    <source>
        <strain evidence="1">NM09_H32</strain>
    </source>
</reference>
<proteinExistence type="predicted"/>
<organism evidence="1 2">
    <name type="scientific">Dubosiella muris</name>
    <dbReference type="NCBI Taxonomy" id="3038133"/>
    <lineage>
        <taxon>Bacteria</taxon>
        <taxon>Bacillati</taxon>
        <taxon>Bacillota</taxon>
        <taxon>Erysipelotrichia</taxon>
        <taxon>Erysipelotrichales</taxon>
        <taxon>Erysipelotrichaceae</taxon>
        <taxon>Dubosiella</taxon>
    </lineage>
</organism>
<evidence type="ECO:0000313" key="2">
    <source>
        <dbReference type="Proteomes" id="UP000308836"/>
    </source>
</evidence>